<evidence type="ECO:0000256" key="7">
    <source>
        <dbReference type="ARBA" id="ARBA00022833"/>
    </source>
</evidence>
<keyword evidence="16" id="KW-1185">Reference proteome</keyword>
<sequence>MHKSHRSRASRVRQHLHCDSCYSRRCRARVEVSVSCALVPCRLLCGAVFHLCKEEDHLLLCPNVRVPCLNAEYGCPVQLPRSSQRAHLQACPASVVCCSMEWNRWPANDACSQPNTELFENLLRERKREECLDLAMALKDQDALFHSIKMKKLFPELIQTVEEEEREERRQEEERRKEKEKKKRAHLEKEAAERAASKEARDKIWEAVNRINVNFPDEKQEEDEYEYEAGVESQPMLSQEERQAIARASGVDDDLLVNYNAWERMFSMEMGGCREAEGTAAADRGQGRGSGKSLDTLKEEDETGSCAGAAATSSSACSVPSTSSCHTGKPRMKNFVYGKVEPMNIITVRTFKVPTSFTARQGRIRNPGFYKRQNEAVDTSDLGVAPGEMPVWKEVQASLLCCLERERRGRLIAESMSSDTQLTDQGTQTYNFLSAPFRWKTSLADLTAGKPLELHLQLQVESVTSRHNKASSAFTFLCGHTFQRTEYGKHYKNIHSDIQMGVDGWFEQRCPLAYLGCTYTQRRFRPSTYEATVSFNEELGCFSLHPTAPSSQTRGGGQAEGGEDFLSVLPYEVLCHVASFLDSLSLSQLALVSRLMRQVCSSLLQERGMVTLRWERSSFSHGRANWKVTHRVWQFSSLFSPVDSWGFRNTPSISEHLKVCHYNEVERKTEKICLPRVQEEIQSNKSCKGPTLVTLFQEKRILILSNCLTVICSARGEHTDSDPEDKEELTAMVCLETDLQDGQMKEVDIGHHSVLLTRCNGKYSAIGNQCTHYGAPLSKGVISGQKVRCPWHGSCFNALTGDLEEFPGIDSLPCHKVKIHNSKVYVSINKKDLSHQKRLQRMGTAVPGVNHTILLLGGGAASLICAETLRQENFGGRIIMVSRDDLLPYDKTRLSKVMNVLSDTIVLRRMEFFHQYGIEVWLQKEAVSVDTEKKTVTFDNGLVQSYDQLLLSTGCRAKGLDVPGMNLSNIKMLETPEDARQIHAACLGSNVVLVGTSFVGMEVASYMTDKASTITVVGSSEMPYQNTLGHEVGKITMMMLLEKGVRFYMNDQVMEIKGVNGQVKEVVLKSGNVITADVLIVGIGSIPNSEYLQGTKIKMNSKNFVVVDKFMRTNVPDVFCAGDLASFPLAVAKNQLVNIGHWQMAQAQGRIAALNMLKKTTELTSVPYYWTVLLSRTIRYAGYGEGYTELIMKGNYEFEERKFLALYIKNDEVIAAVGLNYDPVVSAVAERLLSGEVITKKEAQYGSSSDYSSCFF</sequence>
<dbReference type="InterPro" id="IPR001810">
    <property type="entry name" value="F-box_dom"/>
</dbReference>
<accession>A0AAV9RLZ3</accession>
<dbReference type="Gene3D" id="3.30.390.30">
    <property type="match status" value="1"/>
</dbReference>
<dbReference type="InterPro" id="IPR023753">
    <property type="entry name" value="FAD/NAD-binding_dom"/>
</dbReference>
<dbReference type="SUPFAM" id="SSF49599">
    <property type="entry name" value="TRAF domain-like"/>
    <property type="match status" value="1"/>
</dbReference>
<dbReference type="PROSITE" id="PS50145">
    <property type="entry name" value="ZF_TRAF"/>
    <property type="match status" value="1"/>
</dbReference>
<dbReference type="InterPro" id="IPR013083">
    <property type="entry name" value="Znf_RING/FYVE/PHD"/>
</dbReference>
<evidence type="ECO:0000256" key="6">
    <source>
        <dbReference type="ARBA" id="ARBA00022827"/>
    </source>
</evidence>
<dbReference type="Pfam" id="PF15966">
    <property type="entry name" value="F-box_4"/>
    <property type="match status" value="1"/>
</dbReference>
<dbReference type="PANTHER" id="PTHR15933">
    <property type="entry name" value="PROTEIN CBG16327"/>
    <property type="match status" value="1"/>
</dbReference>
<evidence type="ECO:0000313" key="15">
    <source>
        <dbReference type="EMBL" id="KAK5610017.1"/>
    </source>
</evidence>
<dbReference type="InterPro" id="IPR017941">
    <property type="entry name" value="Rieske_2Fe-2S"/>
</dbReference>
<dbReference type="EMBL" id="JAHHUM010001730">
    <property type="protein sequence ID" value="KAK5610017.1"/>
    <property type="molecule type" value="Genomic_DNA"/>
</dbReference>
<proteinExistence type="predicted"/>
<dbReference type="InterPro" id="IPR036047">
    <property type="entry name" value="F-box-like_dom_sf"/>
</dbReference>
<keyword evidence="8" id="KW-0408">Iron</keyword>
<evidence type="ECO:0000256" key="4">
    <source>
        <dbReference type="ARBA" id="ARBA00022771"/>
    </source>
</evidence>
<dbReference type="SUPFAM" id="SSF51905">
    <property type="entry name" value="FAD/NAD(P)-binding domain"/>
    <property type="match status" value="1"/>
</dbReference>
<dbReference type="GO" id="GO:0008270">
    <property type="term" value="F:zinc ion binding"/>
    <property type="evidence" value="ECO:0007669"/>
    <property type="project" value="UniProtKB-KW"/>
</dbReference>
<evidence type="ECO:0000256" key="11">
    <source>
        <dbReference type="SAM" id="MobiDB-lite"/>
    </source>
</evidence>
<dbReference type="GO" id="GO:0051537">
    <property type="term" value="F:2 iron, 2 sulfur cluster binding"/>
    <property type="evidence" value="ECO:0007669"/>
    <property type="project" value="UniProtKB-KW"/>
</dbReference>
<dbReference type="InterPro" id="IPR001293">
    <property type="entry name" value="Znf_TRAF"/>
</dbReference>
<dbReference type="Pfam" id="PF15965">
    <property type="entry name" value="zf-TRAF_2"/>
    <property type="match status" value="1"/>
</dbReference>
<keyword evidence="1" id="KW-0285">Flavoprotein</keyword>
<evidence type="ECO:0000256" key="2">
    <source>
        <dbReference type="ARBA" id="ARBA00022714"/>
    </source>
</evidence>
<dbReference type="Proteomes" id="UP001311232">
    <property type="component" value="Unassembled WGS sequence"/>
</dbReference>
<feature type="domain" description="F-box" evidence="13">
    <location>
        <begin position="563"/>
        <end position="617"/>
    </location>
</feature>
<keyword evidence="5" id="KW-0833">Ubl conjugation pathway</keyword>
<dbReference type="InterPro" id="IPR036922">
    <property type="entry name" value="Rieske_2Fe-2S_sf"/>
</dbReference>
<evidence type="ECO:0000259" key="13">
    <source>
        <dbReference type="PROSITE" id="PS50181"/>
    </source>
</evidence>
<name>A0AAV9RLZ3_9TELE</name>
<dbReference type="GO" id="GO:0061630">
    <property type="term" value="F:ubiquitin protein ligase activity"/>
    <property type="evidence" value="ECO:0007669"/>
    <property type="project" value="InterPro"/>
</dbReference>
<dbReference type="SUPFAM" id="SSF50022">
    <property type="entry name" value="ISP domain"/>
    <property type="match status" value="1"/>
</dbReference>
<keyword evidence="4 10" id="KW-0863">Zinc-finger</keyword>
<dbReference type="PRINTS" id="PR00368">
    <property type="entry name" value="FADPNR"/>
</dbReference>
<evidence type="ECO:0000256" key="1">
    <source>
        <dbReference type="ARBA" id="ARBA00022630"/>
    </source>
</evidence>
<dbReference type="PANTHER" id="PTHR15933:SF21">
    <property type="entry name" value="F-BOX ONLY PROTEIN 40"/>
    <property type="match status" value="1"/>
</dbReference>
<feature type="region of interest" description="Disordered" evidence="11">
    <location>
        <begin position="162"/>
        <end position="199"/>
    </location>
</feature>
<gene>
    <name evidence="15" type="ORF">CRENBAI_022390</name>
</gene>
<keyword evidence="2" id="KW-0001">2Fe-2S</keyword>
<dbReference type="FunFam" id="2.102.10.10:FF:000003">
    <property type="entry name" value="apoptosis-inducing factor 3 isoform X2"/>
    <property type="match status" value="1"/>
</dbReference>
<dbReference type="InterPro" id="IPR036188">
    <property type="entry name" value="FAD/NAD-bd_sf"/>
</dbReference>
<reference evidence="15 16" key="1">
    <citation type="submission" date="2021-06" db="EMBL/GenBank/DDBJ databases">
        <authorList>
            <person name="Palmer J.M."/>
        </authorList>
    </citation>
    <scope>NUCLEOTIDE SEQUENCE [LARGE SCALE GENOMIC DNA]</scope>
    <source>
        <strain evidence="15 16">MEX-2019</strain>
        <tissue evidence="15">Muscle</tissue>
    </source>
</reference>
<organism evidence="15 16">
    <name type="scientific">Crenichthys baileyi</name>
    <name type="common">White River springfish</name>
    <dbReference type="NCBI Taxonomy" id="28760"/>
    <lineage>
        <taxon>Eukaryota</taxon>
        <taxon>Metazoa</taxon>
        <taxon>Chordata</taxon>
        <taxon>Craniata</taxon>
        <taxon>Vertebrata</taxon>
        <taxon>Euteleostomi</taxon>
        <taxon>Actinopterygii</taxon>
        <taxon>Neopterygii</taxon>
        <taxon>Teleostei</taxon>
        <taxon>Neoteleostei</taxon>
        <taxon>Acanthomorphata</taxon>
        <taxon>Ovalentaria</taxon>
        <taxon>Atherinomorphae</taxon>
        <taxon>Cyprinodontiformes</taxon>
        <taxon>Goodeidae</taxon>
        <taxon>Crenichthys</taxon>
    </lineage>
</organism>
<evidence type="ECO:0000313" key="16">
    <source>
        <dbReference type="Proteomes" id="UP001311232"/>
    </source>
</evidence>
<evidence type="ECO:0000259" key="12">
    <source>
        <dbReference type="PROSITE" id="PS50145"/>
    </source>
</evidence>
<dbReference type="PROSITE" id="PS50181">
    <property type="entry name" value="FBOX"/>
    <property type="match status" value="1"/>
</dbReference>
<keyword evidence="9" id="KW-0411">Iron-sulfur</keyword>
<evidence type="ECO:0000256" key="10">
    <source>
        <dbReference type="PROSITE-ProRule" id="PRU00207"/>
    </source>
</evidence>
<dbReference type="Gene3D" id="1.20.1280.50">
    <property type="match status" value="1"/>
</dbReference>
<feature type="compositionally biased region" description="Basic and acidic residues" evidence="11">
    <location>
        <begin position="187"/>
        <end position="199"/>
    </location>
</feature>
<keyword evidence="3 10" id="KW-0479">Metal-binding</keyword>
<dbReference type="AlphaFoldDB" id="A0AAV9RLZ3"/>
<evidence type="ECO:0000256" key="8">
    <source>
        <dbReference type="ARBA" id="ARBA00023004"/>
    </source>
</evidence>
<evidence type="ECO:0000256" key="5">
    <source>
        <dbReference type="ARBA" id="ARBA00022786"/>
    </source>
</evidence>
<dbReference type="Pfam" id="PF07992">
    <property type="entry name" value="Pyr_redox_2"/>
    <property type="match status" value="1"/>
</dbReference>
<comment type="caution">
    <text evidence="15">The sequence shown here is derived from an EMBL/GenBank/DDBJ whole genome shotgun (WGS) entry which is preliminary data.</text>
</comment>
<dbReference type="Gene3D" id="3.30.40.10">
    <property type="entry name" value="Zinc/RING finger domain, C3HC4 (zinc finger)"/>
    <property type="match status" value="1"/>
</dbReference>
<dbReference type="Gene3D" id="2.102.10.10">
    <property type="entry name" value="Rieske [2Fe-2S] iron-sulphur domain"/>
    <property type="match status" value="1"/>
</dbReference>
<protein>
    <submittedName>
        <fullName evidence="15">Uncharacterized protein</fullName>
    </submittedName>
</protein>
<feature type="compositionally biased region" description="Low complexity" evidence="11">
    <location>
        <begin position="304"/>
        <end position="325"/>
    </location>
</feature>
<evidence type="ECO:0000259" key="14">
    <source>
        <dbReference type="PROSITE" id="PS51296"/>
    </source>
</evidence>
<dbReference type="InterPro" id="IPR016156">
    <property type="entry name" value="FAD/NAD-linked_Rdtase_dimer_sf"/>
</dbReference>
<dbReference type="Pfam" id="PF00355">
    <property type="entry name" value="Rieske"/>
    <property type="match status" value="1"/>
</dbReference>
<evidence type="ECO:0000256" key="9">
    <source>
        <dbReference type="ARBA" id="ARBA00023014"/>
    </source>
</evidence>
<feature type="domain" description="TRAF-type" evidence="12">
    <location>
        <begin position="57"/>
        <end position="111"/>
    </location>
</feature>
<dbReference type="SUPFAM" id="SSF81383">
    <property type="entry name" value="F-box domain"/>
    <property type="match status" value="1"/>
</dbReference>
<dbReference type="Gene3D" id="3.50.50.60">
    <property type="entry name" value="FAD/NAD(P)-binding domain"/>
    <property type="match status" value="2"/>
</dbReference>
<feature type="compositionally biased region" description="Basic and acidic residues" evidence="11">
    <location>
        <begin position="167"/>
        <end position="177"/>
    </location>
</feature>
<dbReference type="GO" id="GO:0016491">
    <property type="term" value="F:oxidoreductase activity"/>
    <property type="evidence" value="ECO:0007669"/>
    <property type="project" value="InterPro"/>
</dbReference>
<dbReference type="InterPro" id="IPR043013">
    <property type="entry name" value="Znf_TRAF_N"/>
</dbReference>
<dbReference type="GO" id="GO:0005737">
    <property type="term" value="C:cytoplasm"/>
    <property type="evidence" value="ECO:0007669"/>
    <property type="project" value="TreeGrafter"/>
</dbReference>
<keyword evidence="6" id="KW-0274">FAD</keyword>
<dbReference type="SUPFAM" id="SSF55424">
    <property type="entry name" value="FAD/NAD-linked reductases, dimerisation (C-terminal) domain"/>
    <property type="match status" value="1"/>
</dbReference>
<feature type="zinc finger region" description="TRAF-type" evidence="10">
    <location>
        <begin position="57"/>
        <end position="111"/>
    </location>
</feature>
<dbReference type="PRINTS" id="PR00469">
    <property type="entry name" value="PNDRDTASEII"/>
</dbReference>
<dbReference type="InterPro" id="IPR031890">
    <property type="entry name" value="Fbxo30/Fbxo40"/>
</dbReference>
<dbReference type="CDD" id="cd03478">
    <property type="entry name" value="Rieske_AIFL_N"/>
    <property type="match status" value="1"/>
</dbReference>
<evidence type="ECO:0000256" key="3">
    <source>
        <dbReference type="ARBA" id="ARBA00022723"/>
    </source>
</evidence>
<feature type="domain" description="Rieske" evidence="14">
    <location>
        <begin position="731"/>
        <end position="826"/>
    </location>
</feature>
<feature type="region of interest" description="Disordered" evidence="11">
    <location>
        <begin position="278"/>
        <end position="327"/>
    </location>
</feature>
<dbReference type="PROSITE" id="PS51296">
    <property type="entry name" value="RIESKE"/>
    <property type="match status" value="1"/>
</dbReference>
<keyword evidence="7 10" id="KW-0862">Zinc</keyword>
<dbReference type="Gene3D" id="3.30.40.150">
    <property type="entry name" value="TRAF-like zinc-finger, N-terminal subdomain"/>
    <property type="match status" value="1"/>
</dbReference>